<sequence>MTTLSMQAGEPMLEFRLAYLRAIARSWADPAFATTLLAADDIQPLLVEQFGLTTVWPKLDIHLENSVNPSEQTLWKPELTGGWIGMDDRFEIVLPTRPTDGATEALAAFYQIFPDLLGPVGDVEQKPASNGVMMAAMPTDLGIPGGGADSMLAFGGVVLRAIALAWTDANFKEALLNPPGGDATSVLSQWLGYNCPFNFVIQFKANPNLKWEDGKWHQKNADGSPIKNRIVLNYPNAPKDEPLRPIALTSYNNTGPAYPFTC</sequence>
<dbReference type="RefSeq" id="WP_110390161.1">
    <property type="nucleotide sequence ID" value="NZ_QJKI01000005.1"/>
</dbReference>
<dbReference type="AlphaFoldDB" id="A0A318KSQ2"/>
<organism evidence="1 2">
    <name type="scientific">Rivihabitans pingtungensis</name>
    <dbReference type="NCBI Taxonomy" id="1054498"/>
    <lineage>
        <taxon>Bacteria</taxon>
        <taxon>Pseudomonadati</taxon>
        <taxon>Pseudomonadota</taxon>
        <taxon>Betaproteobacteria</taxon>
        <taxon>Neisseriales</taxon>
        <taxon>Aquaspirillaceae</taxon>
        <taxon>Rivihabitans</taxon>
    </lineage>
</organism>
<evidence type="ECO:0000313" key="1">
    <source>
        <dbReference type="EMBL" id="PXX79858.1"/>
    </source>
</evidence>
<comment type="caution">
    <text evidence="1">The sequence shown here is derived from an EMBL/GenBank/DDBJ whole genome shotgun (WGS) entry which is preliminary data.</text>
</comment>
<proteinExistence type="predicted"/>
<dbReference type="Proteomes" id="UP000247555">
    <property type="component" value="Unassembled WGS sequence"/>
</dbReference>
<protein>
    <submittedName>
        <fullName evidence="1">Ribosomally synthesized peptide (Two-chain TOMM family)</fullName>
    </submittedName>
</protein>
<evidence type="ECO:0000313" key="2">
    <source>
        <dbReference type="Proteomes" id="UP000247555"/>
    </source>
</evidence>
<dbReference type="EMBL" id="QJKI01000005">
    <property type="protein sequence ID" value="PXX79858.1"/>
    <property type="molecule type" value="Genomic_DNA"/>
</dbReference>
<dbReference type="OrthoDB" id="6287017at2"/>
<name>A0A318KSQ2_9NEIS</name>
<reference evidence="1 2" key="1">
    <citation type="submission" date="2018-05" db="EMBL/GenBank/DDBJ databases">
        <title>Genomic Encyclopedia of Type Strains, Phase IV (KMG-IV): sequencing the most valuable type-strain genomes for metagenomic binning, comparative biology and taxonomic classification.</title>
        <authorList>
            <person name="Goeker M."/>
        </authorList>
    </citation>
    <scope>NUCLEOTIDE SEQUENCE [LARGE SCALE GENOMIC DNA]</scope>
    <source>
        <strain evidence="1 2">DSM 29661</strain>
    </source>
</reference>
<keyword evidence="2" id="KW-1185">Reference proteome</keyword>
<dbReference type="NCBIfam" id="TIGR03795">
    <property type="entry name" value="RNP_Burkhold"/>
    <property type="match status" value="2"/>
</dbReference>
<dbReference type="InterPro" id="IPR022261">
    <property type="entry name" value="RNP_Burkhold"/>
</dbReference>
<gene>
    <name evidence="1" type="ORF">DFR34_10556</name>
</gene>
<accession>A0A318KSQ2</accession>